<name>A0AA48RBG6_9BACL</name>
<dbReference type="AlphaFoldDB" id="A0AA48RBG6"/>
<dbReference type="Proteomes" id="UP001189619">
    <property type="component" value="Chromosome"/>
</dbReference>
<dbReference type="GO" id="GO:0008551">
    <property type="term" value="F:P-type cadmium transporter activity"/>
    <property type="evidence" value="ECO:0007669"/>
    <property type="project" value="UniProtKB-EC"/>
</dbReference>
<dbReference type="InterPro" id="IPR036412">
    <property type="entry name" value="HAD-like_sf"/>
</dbReference>
<reference evidence="6" key="1">
    <citation type="submission" date="2023-07" db="EMBL/GenBank/DDBJ databases">
        <authorList>
            <person name="Ivanov I."/>
            <person name="Teneva D."/>
            <person name="Stoikov I."/>
        </authorList>
    </citation>
    <scope>NUCLEOTIDE SEQUENCE</scope>
    <source>
        <strain evidence="6">4475</strain>
    </source>
</reference>
<organism evidence="6 7">
    <name type="scientific">Brevibacillus aydinogluensis</name>
    <dbReference type="NCBI Taxonomy" id="927786"/>
    <lineage>
        <taxon>Bacteria</taxon>
        <taxon>Bacillati</taxon>
        <taxon>Bacillota</taxon>
        <taxon>Bacilli</taxon>
        <taxon>Bacillales</taxon>
        <taxon>Paenibacillaceae</taxon>
        <taxon>Brevibacillus</taxon>
    </lineage>
</organism>
<evidence type="ECO:0000313" key="7">
    <source>
        <dbReference type="Proteomes" id="UP001189619"/>
    </source>
</evidence>
<dbReference type="EC" id="7.2.2.21" evidence="3"/>
<dbReference type="GO" id="GO:0005524">
    <property type="term" value="F:ATP binding"/>
    <property type="evidence" value="ECO:0007669"/>
    <property type="project" value="InterPro"/>
</dbReference>
<keyword evidence="7" id="KW-1185">Reference proteome</keyword>
<evidence type="ECO:0000256" key="1">
    <source>
        <dbReference type="ARBA" id="ARBA00006024"/>
    </source>
</evidence>
<keyword evidence="5" id="KW-0472">Membrane</keyword>
<gene>
    <name evidence="6" type="ORF">BSPP4475_04490</name>
</gene>
<evidence type="ECO:0000256" key="2">
    <source>
        <dbReference type="ARBA" id="ARBA00022539"/>
    </source>
</evidence>
<dbReference type="NCBIfam" id="TIGR01494">
    <property type="entry name" value="ATPase_P-type"/>
    <property type="match status" value="1"/>
</dbReference>
<dbReference type="KEGG" id="bayd:BSPP4475_04490"/>
<feature type="transmembrane region" description="Helical" evidence="5">
    <location>
        <begin position="63"/>
        <end position="81"/>
    </location>
</feature>
<dbReference type="Gene3D" id="3.40.50.1000">
    <property type="entry name" value="HAD superfamily/HAD-like"/>
    <property type="match status" value="1"/>
</dbReference>
<dbReference type="GO" id="GO:0016020">
    <property type="term" value="C:membrane"/>
    <property type="evidence" value="ECO:0007669"/>
    <property type="project" value="InterPro"/>
</dbReference>
<comment type="catalytic activity">
    <reaction evidence="4">
        <text>Cd(2+)(in) + ATP + H2O = Cd(2+)(out) + ADP + phosphate + H(+)</text>
        <dbReference type="Rhea" id="RHEA:12132"/>
        <dbReference type="ChEBI" id="CHEBI:15377"/>
        <dbReference type="ChEBI" id="CHEBI:15378"/>
        <dbReference type="ChEBI" id="CHEBI:30616"/>
        <dbReference type="ChEBI" id="CHEBI:43474"/>
        <dbReference type="ChEBI" id="CHEBI:48775"/>
        <dbReference type="ChEBI" id="CHEBI:456216"/>
        <dbReference type="EC" id="7.2.2.21"/>
    </reaction>
</comment>
<evidence type="ECO:0000313" key="6">
    <source>
        <dbReference type="EMBL" id="CAJ1001583.1"/>
    </source>
</evidence>
<evidence type="ECO:0000256" key="3">
    <source>
        <dbReference type="ARBA" id="ARBA00039103"/>
    </source>
</evidence>
<evidence type="ECO:0000256" key="4">
    <source>
        <dbReference type="ARBA" id="ARBA00049338"/>
    </source>
</evidence>
<dbReference type="GO" id="GO:0016887">
    <property type="term" value="F:ATP hydrolysis activity"/>
    <property type="evidence" value="ECO:0007669"/>
    <property type="project" value="InterPro"/>
</dbReference>
<keyword evidence="5" id="KW-0812">Transmembrane</keyword>
<dbReference type="InterPro" id="IPR051014">
    <property type="entry name" value="Cation_Transport_ATPase_IB"/>
</dbReference>
<dbReference type="PRINTS" id="PR00119">
    <property type="entry name" value="CATATPASE"/>
</dbReference>
<dbReference type="EMBL" id="OY569118">
    <property type="protein sequence ID" value="CAJ1001583.1"/>
    <property type="molecule type" value="Genomic_DNA"/>
</dbReference>
<dbReference type="SUPFAM" id="SSF56784">
    <property type="entry name" value="HAD-like"/>
    <property type="match status" value="1"/>
</dbReference>
<dbReference type="PRINTS" id="PR00120">
    <property type="entry name" value="HATPASE"/>
</dbReference>
<dbReference type="PANTHER" id="PTHR48085">
    <property type="entry name" value="CADMIUM/ZINC-TRANSPORTING ATPASE HMA2-RELATED"/>
    <property type="match status" value="1"/>
</dbReference>
<keyword evidence="5" id="KW-1133">Transmembrane helix</keyword>
<proteinExistence type="inferred from homology"/>
<comment type="similarity">
    <text evidence="1">Belongs to the cation transport ATPase (P-type) (TC 3.A.3) family. Type IB subfamily.</text>
</comment>
<dbReference type="InterPro" id="IPR023214">
    <property type="entry name" value="HAD_sf"/>
</dbReference>
<protein>
    <recommendedName>
        <fullName evidence="3">Cd(2+)-exporting ATPase</fullName>
        <ecNumber evidence="3">7.2.2.21</ecNumber>
    </recommendedName>
</protein>
<keyword evidence="2" id="KW-0104">Cadmium</keyword>
<dbReference type="InterPro" id="IPR001757">
    <property type="entry name" value="P_typ_ATPase"/>
</dbReference>
<evidence type="ECO:0000256" key="5">
    <source>
        <dbReference type="SAM" id="Phobius"/>
    </source>
</evidence>
<dbReference type="PANTHER" id="PTHR48085:SF5">
    <property type="entry name" value="CADMIUM_ZINC-TRANSPORTING ATPASE HMA4-RELATED"/>
    <property type="match status" value="1"/>
</dbReference>
<sequence length="112" mass="11724">MVGDGVNDAPALAAATVGIAMGGAGSDTALETADITLMADDLSKLPYAVNLSRRTLRIIKQNIAFSLLVKAVFLLMIAFGWSTLWMAVLADTGSSLIVIANGMRLLRSAERA</sequence>
<accession>A0AA48RBG6</accession>